<name>A0A0D9ZWG1_9ORYZ</name>
<evidence type="ECO:0000256" key="1">
    <source>
        <dbReference type="SAM" id="Phobius"/>
    </source>
</evidence>
<feature type="transmembrane region" description="Helical" evidence="1">
    <location>
        <begin position="235"/>
        <end position="257"/>
    </location>
</feature>
<dbReference type="AlphaFoldDB" id="A0A0D9ZWG1"/>
<reference evidence="2" key="2">
    <citation type="submission" date="2018-05" db="EMBL/GenBank/DDBJ databases">
        <title>OgluRS3 (Oryza glumaepatula Reference Sequence Version 3).</title>
        <authorList>
            <person name="Zhang J."/>
            <person name="Kudrna D."/>
            <person name="Lee S."/>
            <person name="Talag J."/>
            <person name="Welchert J."/>
            <person name="Wing R.A."/>
        </authorList>
    </citation>
    <scope>NUCLEOTIDE SEQUENCE [LARGE SCALE GENOMIC DNA]</scope>
</reference>
<accession>A0A0D9ZWG1</accession>
<proteinExistence type="predicted"/>
<sequence>MVRRRSDMATTAALATARLARRRALKRRVVEAAAKAAVEVESTEGHCGLTTTKWWKATRRRVAWWWCGRRRRHLLHHLVGATKDGGDVSDVEQHLDDGAPPDSELQVGGGGHRRGAVLGAEDIYFVPELELQGGSNVPDFEEQVGAGVPNGEQQLNNDLFADLDDQQMDDVEEPIDVEEMAVLGDDDDTVAGDEGIDEFAEIREDSKHGTTKMIIYYCYLLGFGHKVEIELEGSITLFFVLHIILLETMFFTALFIFL</sequence>
<keyword evidence="1" id="KW-1133">Transmembrane helix</keyword>
<evidence type="ECO:0000313" key="2">
    <source>
        <dbReference type="EnsemblPlants" id="OGLUM05G09730.2"/>
    </source>
</evidence>
<protein>
    <submittedName>
        <fullName evidence="2">Uncharacterized protein</fullName>
    </submittedName>
</protein>
<keyword evidence="1" id="KW-0812">Transmembrane</keyword>
<keyword evidence="1" id="KW-0472">Membrane</keyword>
<dbReference type="EnsemblPlants" id="OGLUM05G09730.2">
    <property type="protein sequence ID" value="OGLUM05G09730.2"/>
    <property type="gene ID" value="OGLUM05G09730"/>
</dbReference>
<organism evidence="2">
    <name type="scientific">Oryza glumipatula</name>
    <dbReference type="NCBI Taxonomy" id="40148"/>
    <lineage>
        <taxon>Eukaryota</taxon>
        <taxon>Viridiplantae</taxon>
        <taxon>Streptophyta</taxon>
        <taxon>Embryophyta</taxon>
        <taxon>Tracheophyta</taxon>
        <taxon>Spermatophyta</taxon>
        <taxon>Magnoliopsida</taxon>
        <taxon>Liliopsida</taxon>
        <taxon>Poales</taxon>
        <taxon>Poaceae</taxon>
        <taxon>BOP clade</taxon>
        <taxon>Oryzoideae</taxon>
        <taxon>Oryzeae</taxon>
        <taxon>Oryzinae</taxon>
        <taxon>Oryza</taxon>
    </lineage>
</organism>
<reference evidence="2" key="1">
    <citation type="submission" date="2015-04" db="UniProtKB">
        <authorList>
            <consortium name="EnsemblPlants"/>
        </authorList>
    </citation>
    <scope>IDENTIFICATION</scope>
</reference>
<evidence type="ECO:0000313" key="3">
    <source>
        <dbReference type="Proteomes" id="UP000026961"/>
    </source>
</evidence>
<dbReference type="Proteomes" id="UP000026961">
    <property type="component" value="Chromosome 5"/>
</dbReference>
<dbReference type="Gramene" id="OGLUM05G09730.2">
    <property type="protein sequence ID" value="OGLUM05G09730.2"/>
    <property type="gene ID" value="OGLUM05G09730"/>
</dbReference>
<keyword evidence="3" id="KW-1185">Reference proteome</keyword>